<feature type="domain" description="J" evidence="2">
    <location>
        <begin position="3"/>
        <end position="71"/>
    </location>
</feature>
<dbReference type="Gene3D" id="2.60.260.20">
    <property type="entry name" value="Urease metallochaperone UreE, N-terminal domain"/>
    <property type="match status" value="2"/>
</dbReference>
<dbReference type="SMART" id="SM00271">
    <property type="entry name" value="DnaJ"/>
    <property type="match status" value="1"/>
</dbReference>
<dbReference type="Gene3D" id="1.10.287.110">
    <property type="entry name" value="DnaJ domain"/>
    <property type="match status" value="1"/>
</dbReference>
<dbReference type="InterPro" id="IPR036869">
    <property type="entry name" value="J_dom_sf"/>
</dbReference>
<keyword evidence="1" id="KW-0143">Chaperone</keyword>
<dbReference type="Pfam" id="PF01556">
    <property type="entry name" value="DnaJ_C"/>
    <property type="match status" value="1"/>
</dbReference>
<dbReference type="InterPro" id="IPR002939">
    <property type="entry name" value="DnaJ_C"/>
</dbReference>
<evidence type="ECO:0000256" key="1">
    <source>
        <dbReference type="ARBA" id="ARBA00023186"/>
    </source>
</evidence>
<dbReference type="AlphaFoldDB" id="A0A3B0RV46"/>
<dbReference type="InterPro" id="IPR001623">
    <property type="entry name" value="DnaJ_domain"/>
</dbReference>
<dbReference type="EMBL" id="UOEE01000200">
    <property type="protein sequence ID" value="VAV95332.1"/>
    <property type="molecule type" value="Genomic_DNA"/>
</dbReference>
<protein>
    <recommendedName>
        <fullName evidence="2">J domain-containing protein</fullName>
    </recommendedName>
</protein>
<reference evidence="3" key="1">
    <citation type="submission" date="2018-06" db="EMBL/GenBank/DDBJ databases">
        <authorList>
            <person name="Zhirakovskaya E."/>
        </authorList>
    </citation>
    <scope>NUCLEOTIDE SEQUENCE</scope>
</reference>
<name>A0A3B0RV46_9ZZZZ</name>
<evidence type="ECO:0000259" key="2">
    <source>
        <dbReference type="PROSITE" id="PS50076"/>
    </source>
</evidence>
<dbReference type="SUPFAM" id="SSF46565">
    <property type="entry name" value="Chaperone J-domain"/>
    <property type="match status" value="1"/>
</dbReference>
<proteinExistence type="predicted"/>
<organism evidence="3">
    <name type="scientific">hydrothermal vent metagenome</name>
    <dbReference type="NCBI Taxonomy" id="652676"/>
    <lineage>
        <taxon>unclassified sequences</taxon>
        <taxon>metagenomes</taxon>
        <taxon>ecological metagenomes</taxon>
    </lineage>
</organism>
<dbReference type="GO" id="GO:0005737">
    <property type="term" value="C:cytoplasm"/>
    <property type="evidence" value="ECO:0007669"/>
    <property type="project" value="TreeGrafter"/>
</dbReference>
<dbReference type="GO" id="GO:0051082">
    <property type="term" value="F:unfolded protein binding"/>
    <property type="evidence" value="ECO:0007669"/>
    <property type="project" value="InterPro"/>
</dbReference>
<dbReference type="Pfam" id="PF00226">
    <property type="entry name" value="DnaJ"/>
    <property type="match status" value="1"/>
</dbReference>
<gene>
    <name evidence="3" type="ORF">MNBD_ALPHA06-59</name>
</gene>
<dbReference type="GO" id="GO:0042026">
    <property type="term" value="P:protein refolding"/>
    <property type="evidence" value="ECO:0007669"/>
    <property type="project" value="TreeGrafter"/>
</dbReference>
<evidence type="ECO:0000313" key="3">
    <source>
        <dbReference type="EMBL" id="VAV95332.1"/>
    </source>
</evidence>
<dbReference type="PANTHER" id="PTHR43096:SF52">
    <property type="entry name" value="DNAJ HOMOLOG 1, MITOCHONDRIAL-RELATED"/>
    <property type="match status" value="1"/>
</dbReference>
<dbReference type="CDD" id="cd06257">
    <property type="entry name" value="DnaJ"/>
    <property type="match status" value="1"/>
</dbReference>
<dbReference type="PRINTS" id="PR00625">
    <property type="entry name" value="JDOMAIN"/>
</dbReference>
<dbReference type="CDD" id="cd10747">
    <property type="entry name" value="DnaJ_C"/>
    <property type="match status" value="1"/>
</dbReference>
<dbReference type="PROSITE" id="PS50076">
    <property type="entry name" value="DNAJ_2"/>
    <property type="match status" value="1"/>
</dbReference>
<dbReference type="SUPFAM" id="SSF49493">
    <property type="entry name" value="HSP40/DnaJ peptide-binding domain"/>
    <property type="match status" value="2"/>
</dbReference>
<sequence length="247" mass="27223">MNDSYQILGLSPGAPKPAIRKAWRNLAKTTHPDRAGGNAEQFSQIQQAYKTLIEQPEPIDDTPRPRHNREHFLKVLGRKRKPRPKPGKDISTNLEISVADLFKDSNRRITLANGKALEISIPKGHDPAQILRLPNMGKAGINGGAAGDMRVQLQMKPERGMTIKGRDIHTELCLKLTDLRRGGVQRFLAPSGRLEVNIPVLAEPGQVLRLAGKGLPARDGRAAGDLFIRLDVEASSSFTRSVDQFAR</sequence>
<dbReference type="InterPro" id="IPR008971">
    <property type="entry name" value="HSP40/DnaJ_pept-bd"/>
</dbReference>
<dbReference type="PANTHER" id="PTHR43096">
    <property type="entry name" value="DNAJ HOMOLOG 1, MITOCHONDRIAL-RELATED"/>
    <property type="match status" value="1"/>
</dbReference>
<accession>A0A3B0RV46</accession>